<dbReference type="AlphaFoldDB" id="A0ABD3SCJ7"/>
<evidence type="ECO:0000256" key="1">
    <source>
        <dbReference type="SAM" id="MobiDB-lite"/>
    </source>
</evidence>
<feature type="region of interest" description="Disordered" evidence="1">
    <location>
        <begin position="64"/>
        <end position="83"/>
    </location>
</feature>
<keyword evidence="3" id="KW-1185">Reference proteome</keyword>
<comment type="caution">
    <text evidence="2">The sequence shown here is derived from an EMBL/GenBank/DDBJ whole genome shotgun (WGS) entry which is preliminary data.</text>
</comment>
<reference evidence="2 3" key="1">
    <citation type="submission" date="2024-10" db="EMBL/GenBank/DDBJ databases">
        <title>Updated reference genomes for cyclostephanoid diatoms.</title>
        <authorList>
            <person name="Roberts W.R."/>
            <person name="Alverson A.J."/>
        </authorList>
    </citation>
    <scope>NUCLEOTIDE SEQUENCE [LARGE SCALE GENOMIC DNA]</scope>
    <source>
        <strain evidence="2 3">AJA228-03</strain>
    </source>
</reference>
<proteinExistence type="predicted"/>
<dbReference type="Proteomes" id="UP001530377">
    <property type="component" value="Unassembled WGS sequence"/>
</dbReference>
<accession>A0ABD3SCJ7</accession>
<organism evidence="2 3">
    <name type="scientific">Cyclostephanos tholiformis</name>
    <dbReference type="NCBI Taxonomy" id="382380"/>
    <lineage>
        <taxon>Eukaryota</taxon>
        <taxon>Sar</taxon>
        <taxon>Stramenopiles</taxon>
        <taxon>Ochrophyta</taxon>
        <taxon>Bacillariophyta</taxon>
        <taxon>Coscinodiscophyceae</taxon>
        <taxon>Thalassiosirophycidae</taxon>
        <taxon>Stephanodiscales</taxon>
        <taxon>Stephanodiscaceae</taxon>
        <taxon>Cyclostephanos</taxon>
    </lineage>
</organism>
<sequence length="466" mass="52674">MSDIRLELRRTGWKNVFDANAGSTRRTVFMYGQSSSDGDNLGDADTDEVMNEFELTAINRKWKEQVSKESPHPLESGTHSNGNIEGEADVLLDECQLDRMRKRASKLQSSILLDTMRLQRLERRIVCLENDELGILERAVGNTLGSLNDLDFPFGINPTITVIQQRTKKFLNTLRGSTSVLLRRLDRVSSGEGANDNRDYTSLKDFIVREATAGWRIIGNLLSNPSTLAQLVDPDTPTLVPHVPAILTRLDRLESHVSPILSRVLNNKQHLRSIEPYLSEILERLDDIEPHLPWILDHIDTLAPYTGLLLKHIDELLLYAKVDEYEESGSDGGNYAFAEQLLPYLEVYVSQLDLVGPHLPLLRPHLPLLLKHNRIKILSPHVGVLFSKGYTDLSASANMDILLFYFGWALHIPFVPRIFFSLPGSPRMVSFLANRLPKRLVRGQCCDVSCYVDGDYGRGWNELSTH</sequence>
<gene>
    <name evidence="2" type="ORF">ACHAXA_007845</name>
</gene>
<evidence type="ECO:0000313" key="2">
    <source>
        <dbReference type="EMBL" id="KAL3822052.1"/>
    </source>
</evidence>
<evidence type="ECO:0000313" key="3">
    <source>
        <dbReference type="Proteomes" id="UP001530377"/>
    </source>
</evidence>
<dbReference type="EMBL" id="JALLPB020000076">
    <property type="protein sequence ID" value="KAL3822052.1"/>
    <property type="molecule type" value="Genomic_DNA"/>
</dbReference>
<protein>
    <submittedName>
        <fullName evidence="2">Uncharacterized protein</fullName>
    </submittedName>
</protein>
<name>A0ABD3SCJ7_9STRA</name>